<dbReference type="InterPro" id="IPR004358">
    <property type="entry name" value="Sig_transdc_His_kin-like_C"/>
</dbReference>
<dbReference type="InterPro" id="IPR003661">
    <property type="entry name" value="HisK_dim/P_dom"/>
</dbReference>
<dbReference type="Pfam" id="PF02518">
    <property type="entry name" value="HATPase_c"/>
    <property type="match status" value="1"/>
</dbReference>
<dbReference type="Gene3D" id="3.30.565.10">
    <property type="entry name" value="Histidine kinase-like ATPase, C-terminal domain"/>
    <property type="match status" value="1"/>
</dbReference>
<dbReference type="CDD" id="cd00082">
    <property type="entry name" value="HisKA"/>
    <property type="match status" value="1"/>
</dbReference>
<dbReference type="Gene3D" id="1.25.40.10">
    <property type="entry name" value="Tetratricopeptide repeat domain"/>
    <property type="match status" value="1"/>
</dbReference>
<dbReference type="InterPro" id="IPR036890">
    <property type="entry name" value="HATPase_C_sf"/>
</dbReference>
<feature type="repeat" description="TPR" evidence="4">
    <location>
        <begin position="103"/>
        <end position="136"/>
    </location>
</feature>
<dbReference type="Pfam" id="PF13424">
    <property type="entry name" value="TPR_12"/>
    <property type="match status" value="3"/>
</dbReference>
<dbReference type="PROSITE" id="PS50005">
    <property type="entry name" value="TPR"/>
    <property type="match status" value="2"/>
</dbReference>
<evidence type="ECO:0000256" key="4">
    <source>
        <dbReference type="PROSITE-ProRule" id="PRU00339"/>
    </source>
</evidence>
<dbReference type="SUPFAM" id="SSF48452">
    <property type="entry name" value="TPR-like"/>
    <property type="match status" value="2"/>
</dbReference>
<keyword evidence="3" id="KW-0597">Phosphoprotein</keyword>
<dbReference type="InterPro" id="IPR036097">
    <property type="entry name" value="HisK_dim/P_sf"/>
</dbReference>
<sequence>MSLQRSNEAIVLADEAAYEKGLAEAYLNQGFAEMVLANYSAALQIISKASGIFDELHDKQGQGRALYNLGTIFRSIGDYNQALESFQQSLLLRQSVGDKEGEARCLMQLGYISIQFGNYNEAAAYYSRSLGISKQLNDQAGVGAVLGGLAIIEQKQQQYEQAEVHFLESLAIRKEIGEVHGWLVSMNYLGDLYTGMNRLREAEALFSEALAQAKQHSNPFPANYCRLCTSMAKVYMVTERFEEAIAYLKQALSTAIGANLKYQIHDVYFALSEVYKRTGNFEQALIYYEQFHLNKEEVINLSASAKLKNLELSSQIEAEKKAAEIHRLRHIELKKTYDQLQNTQQQLIQAEKMASLGELTAGVAHEIQNPLNFVNNFSEVSLELIEELQEERQKESGNAGVEAEIITVLQQNLTKIRHHGKRADSIVKDMLEHSRASGGEKQPVELNALADEYLRLSYHGFRAKDKSFAAKLTTHFDEHLGKVNVVPQGMGRVLLNLYNNAFYATQKKLRQTENGYLPELLVRTAHKNGQVEITVRDNGAGIPKEVQDKIYQPFFTTKPTGQGTGLGLSISYDIITKGHGGEIHVASEEGEFTEFTLLLPLV</sequence>
<keyword evidence="4" id="KW-0802">TPR repeat</keyword>
<dbReference type="PANTHER" id="PTHR43065">
    <property type="entry name" value="SENSOR HISTIDINE KINASE"/>
    <property type="match status" value="1"/>
</dbReference>
<dbReference type="SMART" id="SM00028">
    <property type="entry name" value="TPR"/>
    <property type="match status" value="7"/>
</dbReference>
<evidence type="ECO:0000256" key="1">
    <source>
        <dbReference type="ARBA" id="ARBA00000085"/>
    </source>
</evidence>
<feature type="repeat" description="TPR" evidence="4">
    <location>
        <begin position="63"/>
        <end position="96"/>
    </location>
</feature>
<accession>A0ABW6BQR0</accession>
<dbReference type="InterPro" id="IPR019734">
    <property type="entry name" value="TPR_rpt"/>
</dbReference>
<dbReference type="SUPFAM" id="SSF47384">
    <property type="entry name" value="Homodimeric domain of signal transducing histidine kinase"/>
    <property type="match status" value="1"/>
</dbReference>
<dbReference type="Pfam" id="PF00512">
    <property type="entry name" value="HisKA"/>
    <property type="match status" value="1"/>
</dbReference>
<dbReference type="EMBL" id="JBHUOX010000002">
    <property type="protein sequence ID" value="MFD2999443.1"/>
    <property type="molecule type" value="Genomic_DNA"/>
</dbReference>
<dbReference type="PRINTS" id="PR00344">
    <property type="entry name" value="BCTRLSENSOR"/>
</dbReference>
<dbReference type="SMART" id="SM00387">
    <property type="entry name" value="HATPase_c"/>
    <property type="match status" value="1"/>
</dbReference>
<feature type="domain" description="Histidine kinase" evidence="5">
    <location>
        <begin position="362"/>
        <end position="602"/>
    </location>
</feature>
<protein>
    <recommendedName>
        <fullName evidence="2">histidine kinase</fullName>
        <ecNumber evidence="2">2.7.13.3</ecNumber>
    </recommendedName>
</protein>
<keyword evidence="7" id="KW-1185">Reference proteome</keyword>
<dbReference type="Proteomes" id="UP001597641">
    <property type="component" value="Unassembled WGS sequence"/>
</dbReference>
<evidence type="ECO:0000313" key="6">
    <source>
        <dbReference type="EMBL" id="MFD2999443.1"/>
    </source>
</evidence>
<evidence type="ECO:0000256" key="2">
    <source>
        <dbReference type="ARBA" id="ARBA00012438"/>
    </source>
</evidence>
<evidence type="ECO:0000256" key="3">
    <source>
        <dbReference type="ARBA" id="ARBA00022553"/>
    </source>
</evidence>
<dbReference type="PANTHER" id="PTHR43065:SF42">
    <property type="entry name" value="TWO-COMPONENT SENSOR PPRA"/>
    <property type="match status" value="1"/>
</dbReference>
<evidence type="ECO:0000259" key="5">
    <source>
        <dbReference type="PROSITE" id="PS50109"/>
    </source>
</evidence>
<dbReference type="Gene3D" id="1.10.287.130">
    <property type="match status" value="1"/>
</dbReference>
<gene>
    <name evidence="6" type="ORF">ACFS7Z_03645</name>
</gene>
<dbReference type="SMART" id="SM00388">
    <property type="entry name" value="HisKA"/>
    <property type="match status" value="1"/>
</dbReference>
<dbReference type="EC" id="2.7.13.3" evidence="2"/>
<comment type="caution">
    <text evidence="6">The sequence shown here is derived from an EMBL/GenBank/DDBJ whole genome shotgun (WGS) entry which is preliminary data.</text>
</comment>
<dbReference type="InterPro" id="IPR011990">
    <property type="entry name" value="TPR-like_helical_dom_sf"/>
</dbReference>
<reference evidence="7" key="1">
    <citation type="journal article" date="2019" name="Int. J. Syst. Evol. Microbiol.">
        <title>The Global Catalogue of Microorganisms (GCM) 10K type strain sequencing project: providing services to taxonomists for standard genome sequencing and annotation.</title>
        <authorList>
            <consortium name="The Broad Institute Genomics Platform"/>
            <consortium name="The Broad Institute Genome Sequencing Center for Infectious Disease"/>
            <person name="Wu L."/>
            <person name="Ma J."/>
        </authorList>
    </citation>
    <scope>NUCLEOTIDE SEQUENCE [LARGE SCALE GENOMIC DNA]</scope>
    <source>
        <strain evidence="7">KCTC 23984</strain>
    </source>
</reference>
<organism evidence="6 7">
    <name type="scientific">Pontibacter toksunensis</name>
    <dbReference type="NCBI Taxonomy" id="1332631"/>
    <lineage>
        <taxon>Bacteria</taxon>
        <taxon>Pseudomonadati</taxon>
        <taxon>Bacteroidota</taxon>
        <taxon>Cytophagia</taxon>
        <taxon>Cytophagales</taxon>
        <taxon>Hymenobacteraceae</taxon>
        <taxon>Pontibacter</taxon>
    </lineage>
</organism>
<dbReference type="InterPro" id="IPR003594">
    <property type="entry name" value="HATPase_dom"/>
</dbReference>
<dbReference type="PROSITE" id="PS50109">
    <property type="entry name" value="HIS_KIN"/>
    <property type="match status" value="1"/>
</dbReference>
<dbReference type="PROSITE" id="PS50293">
    <property type="entry name" value="TPR_REGION"/>
    <property type="match status" value="1"/>
</dbReference>
<evidence type="ECO:0000313" key="7">
    <source>
        <dbReference type="Proteomes" id="UP001597641"/>
    </source>
</evidence>
<comment type="catalytic activity">
    <reaction evidence="1">
        <text>ATP + protein L-histidine = ADP + protein N-phospho-L-histidine.</text>
        <dbReference type="EC" id="2.7.13.3"/>
    </reaction>
</comment>
<dbReference type="InterPro" id="IPR005467">
    <property type="entry name" value="His_kinase_dom"/>
</dbReference>
<proteinExistence type="predicted"/>
<name>A0ABW6BQR0_9BACT</name>
<dbReference type="SUPFAM" id="SSF55874">
    <property type="entry name" value="ATPase domain of HSP90 chaperone/DNA topoisomerase II/histidine kinase"/>
    <property type="match status" value="1"/>
</dbReference>